<dbReference type="GO" id="GO:0006417">
    <property type="term" value="P:regulation of translation"/>
    <property type="evidence" value="ECO:0007669"/>
    <property type="project" value="UniProtKB-KW"/>
</dbReference>
<dbReference type="PANTHER" id="PTHR13102:SF0">
    <property type="entry name" value="NUCLEOLAR PROTEIN 9"/>
    <property type="match status" value="1"/>
</dbReference>
<protein>
    <recommendedName>
        <fullName evidence="7">PUM-HD domain-containing protein</fullName>
    </recommendedName>
</protein>
<evidence type="ECO:0000313" key="6">
    <source>
        <dbReference type="Proteomes" id="UP000243459"/>
    </source>
</evidence>
<dbReference type="GO" id="GO:0000056">
    <property type="term" value="P:ribosomal small subunit export from nucleus"/>
    <property type="evidence" value="ECO:0007669"/>
    <property type="project" value="TreeGrafter"/>
</dbReference>
<dbReference type="GO" id="GO:0000480">
    <property type="term" value="P:endonucleolytic cleavage in 5'-ETS of tricistronic rRNA transcript (SSU-rRNA, 5.8S rRNA, LSU-rRNA)"/>
    <property type="evidence" value="ECO:0007669"/>
    <property type="project" value="TreeGrafter"/>
</dbReference>
<dbReference type="InterPro" id="IPR001313">
    <property type="entry name" value="Pumilio_RNA-bd_rpt"/>
</dbReference>
<organism evidence="5 6">
    <name type="scientific">Asparagus officinalis</name>
    <name type="common">Garden asparagus</name>
    <dbReference type="NCBI Taxonomy" id="4686"/>
    <lineage>
        <taxon>Eukaryota</taxon>
        <taxon>Viridiplantae</taxon>
        <taxon>Streptophyta</taxon>
        <taxon>Embryophyta</taxon>
        <taxon>Tracheophyta</taxon>
        <taxon>Spermatophyta</taxon>
        <taxon>Magnoliopsida</taxon>
        <taxon>Liliopsida</taxon>
        <taxon>Asparagales</taxon>
        <taxon>Asparagaceae</taxon>
        <taxon>Asparagoideae</taxon>
        <taxon>Asparagus</taxon>
    </lineage>
</organism>
<evidence type="ECO:0000313" key="5">
    <source>
        <dbReference type="EMBL" id="ONK65403.1"/>
    </source>
</evidence>
<dbReference type="GO" id="GO:0030688">
    <property type="term" value="C:preribosome, small subunit precursor"/>
    <property type="evidence" value="ECO:0007669"/>
    <property type="project" value="TreeGrafter"/>
</dbReference>
<keyword evidence="6" id="KW-1185">Reference proteome</keyword>
<dbReference type="PROSITE" id="PS50302">
    <property type="entry name" value="PUM"/>
    <property type="match status" value="1"/>
</dbReference>
<dbReference type="EMBL" id="CM007387">
    <property type="protein sequence ID" value="ONK65403.1"/>
    <property type="molecule type" value="Genomic_DNA"/>
</dbReference>
<dbReference type="SUPFAM" id="SSF48371">
    <property type="entry name" value="ARM repeat"/>
    <property type="match status" value="1"/>
</dbReference>
<gene>
    <name evidence="5" type="ORF">A4U43_C07F36740</name>
</gene>
<dbReference type="GO" id="GO:0000472">
    <property type="term" value="P:endonucleolytic cleavage to generate mature 5'-end of SSU-rRNA from (SSU-rRNA, 5.8S rRNA, LSU-rRNA)"/>
    <property type="evidence" value="ECO:0007669"/>
    <property type="project" value="TreeGrafter"/>
</dbReference>
<keyword evidence="1" id="KW-0677">Repeat</keyword>
<dbReference type="Gene3D" id="1.25.10.10">
    <property type="entry name" value="Leucine-rich Repeat Variant"/>
    <property type="match status" value="2"/>
</dbReference>
<evidence type="ECO:0000256" key="2">
    <source>
        <dbReference type="ARBA" id="ARBA00022845"/>
    </source>
</evidence>
<accession>A0A5P1EI28</accession>
<sequence length="785" mass="87381">MDQAKNRNKKRRTNFDEENSSKQGRGKSSKGNRFNKQRRGGGRDLESKKMKSPTPAKPGDSSRQQITLRKRVDPETAKYFTEIARLFESNEVDLEERSAICGNALEESRGKEVELATDMIISHTLQILVEGCDLEQLCAFLRSCAKDFPSIAMDKFGSHVAEAALSSLAKHLQDEGSISMIEDTLNKLCQMVVTDTIRIMCCSYGSHVLRSLLCLCKGVPVDISKEFHVTKPSAILSERLNFASAQQSGHNTENFQHCFTAVFNFLVREMLKCAKDEIATLRVDKYSSFVLQTILKLLVGDDRELLHAILTIIGCEENDTAEGMFIEAERKKHVIALLEDTSFSHLFEVVIKVAPASVYDKFLNELFKGSLFEISSLHCGNFVVQALVSSAKTKDEVALIWEELGSKLEELLEIGKPGVVASVLATCQRLQINIHECCQALAAAVSSKSESTSCIVPHLLFLESYFRQKSHWTWPFGDKMHTLGCLMLQTVFRCSKKFIQSYSTSISSMDIDHILETAKDAGGCRVLESFFCSEASPKHKFEVITKLQGNFAELAMHPSSSFTVEKCFTASDVPLKETIASELVAVQSDLSKTKHGPYLLKKLDIDGFASRPEQWKRSQASKETIYKEFQATFGSNSRHEVQSEPSQKPSNKRKRNNGRASDKTDVLDVSNSISSLGSEFPGLDVSMAKMGLIADKRGIKRERPSSDTATAKDFGKNTFLRNGRKTTPFVRNPGKRKSSASELANLAGKQKLSSGDVHKLFKSTALNAIKQSQKVKKPFLRNHGK</sequence>
<dbReference type="GO" id="GO:0000447">
    <property type="term" value="P:endonucleolytic cleavage in ITS1 to separate SSU-rRNA from 5.8S rRNA and LSU-rRNA from tricistronic rRNA transcript (SSU-rRNA, 5.8S rRNA, LSU-rRNA)"/>
    <property type="evidence" value="ECO:0007669"/>
    <property type="project" value="TreeGrafter"/>
</dbReference>
<dbReference type="Gramene" id="ONK65403">
    <property type="protein sequence ID" value="ONK65403"/>
    <property type="gene ID" value="A4U43_C07F36740"/>
</dbReference>
<dbReference type="GO" id="GO:0030686">
    <property type="term" value="C:90S preribosome"/>
    <property type="evidence" value="ECO:0007669"/>
    <property type="project" value="TreeGrafter"/>
</dbReference>
<evidence type="ECO:0000256" key="4">
    <source>
        <dbReference type="SAM" id="MobiDB-lite"/>
    </source>
</evidence>
<reference evidence="6" key="1">
    <citation type="journal article" date="2017" name="Nat. Commun.">
        <title>The asparagus genome sheds light on the origin and evolution of a young Y chromosome.</title>
        <authorList>
            <person name="Harkess A."/>
            <person name="Zhou J."/>
            <person name="Xu C."/>
            <person name="Bowers J.E."/>
            <person name="Van der Hulst R."/>
            <person name="Ayyampalayam S."/>
            <person name="Mercati F."/>
            <person name="Riccardi P."/>
            <person name="McKain M.R."/>
            <person name="Kakrana A."/>
            <person name="Tang H."/>
            <person name="Ray J."/>
            <person name="Groenendijk J."/>
            <person name="Arikit S."/>
            <person name="Mathioni S.M."/>
            <person name="Nakano M."/>
            <person name="Shan H."/>
            <person name="Telgmann-Rauber A."/>
            <person name="Kanno A."/>
            <person name="Yue Z."/>
            <person name="Chen H."/>
            <person name="Li W."/>
            <person name="Chen Y."/>
            <person name="Xu X."/>
            <person name="Zhang Y."/>
            <person name="Luo S."/>
            <person name="Chen H."/>
            <person name="Gao J."/>
            <person name="Mao Z."/>
            <person name="Pires J.C."/>
            <person name="Luo M."/>
            <person name="Kudrna D."/>
            <person name="Wing R.A."/>
            <person name="Meyers B.C."/>
            <person name="Yi K."/>
            <person name="Kong H."/>
            <person name="Lavrijsen P."/>
            <person name="Sunseri F."/>
            <person name="Falavigna A."/>
            <person name="Ye Y."/>
            <person name="Leebens-Mack J.H."/>
            <person name="Chen G."/>
        </authorList>
    </citation>
    <scope>NUCLEOTIDE SEQUENCE [LARGE SCALE GENOMIC DNA]</scope>
    <source>
        <strain evidence="6">cv. DH0086</strain>
    </source>
</reference>
<dbReference type="Pfam" id="PF22493">
    <property type="entry name" value="PUF_NOP9"/>
    <property type="match status" value="1"/>
</dbReference>
<dbReference type="InterPro" id="IPR040000">
    <property type="entry name" value="NOP9"/>
</dbReference>
<dbReference type="SMART" id="SM00025">
    <property type="entry name" value="Pumilio"/>
    <property type="match status" value="7"/>
</dbReference>
<feature type="region of interest" description="Disordered" evidence="4">
    <location>
        <begin position="1"/>
        <end position="70"/>
    </location>
</feature>
<dbReference type="GO" id="GO:0005730">
    <property type="term" value="C:nucleolus"/>
    <property type="evidence" value="ECO:0007669"/>
    <property type="project" value="TreeGrafter"/>
</dbReference>
<dbReference type="PANTHER" id="PTHR13102">
    <property type="entry name" value="NUCLEOLAR PROTEIN 9"/>
    <property type="match status" value="1"/>
</dbReference>
<evidence type="ECO:0008006" key="7">
    <source>
        <dbReference type="Google" id="ProtNLM"/>
    </source>
</evidence>
<dbReference type="OrthoDB" id="392571at2759"/>
<dbReference type="AlphaFoldDB" id="A0A5P1EI28"/>
<feature type="compositionally biased region" description="Basic residues" evidence="4">
    <location>
        <begin position="24"/>
        <end position="40"/>
    </location>
</feature>
<evidence type="ECO:0000256" key="3">
    <source>
        <dbReference type="PROSITE-ProRule" id="PRU00317"/>
    </source>
</evidence>
<dbReference type="Proteomes" id="UP000243459">
    <property type="component" value="Chromosome 7"/>
</dbReference>
<feature type="compositionally biased region" description="Basic residues" evidence="4">
    <location>
        <begin position="1"/>
        <end position="12"/>
    </location>
</feature>
<dbReference type="InterPro" id="IPR011989">
    <property type="entry name" value="ARM-like"/>
</dbReference>
<feature type="region of interest" description="Disordered" evidence="4">
    <location>
        <begin position="633"/>
        <end position="667"/>
    </location>
</feature>
<evidence type="ECO:0000256" key="1">
    <source>
        <dbReference type="ARBA" id="ARBA00022737"/>
    </source>
</evidence>
<name>A0A5P1EI28_ASPOF</name>
<keyword evidence="2" id="KW-0810">Translation regulation</keyword>
<feature type="repeat" description="Pumilio" evidence="3">
    <location>
        <begin position="269"/>
        <end position="311"/>
    </location>
</feature>
<dbReference type="GO" id="GO:0003723">
    <property type="term" value="F:RNA binding"/>
    <property type="evidence" value="ECO:0007669"/>
    <property type="project" value="InterPro"/>
</dbReference>
<dbReference type="OMA" id="CNSYGSH"/>
<proteinExistence type="predicted"/>
<dbReference type="InterPro" id="IPR016024">
    <property type="entry name" value="ARM-type_fold"/>
</dbReference>